<dbReference type="EMBL" id="OW152830">
    <property type="protein sequence ID" value="CAH2048707.1"/>
    <property type="molecule type" value="Genomic_DNA"/>
</dbReference>
<proteinExistence type="predicted"/>
<keyword evidence="3" id="KW-1185">Reference proteome</keyword>
<keyword evidence="1" id="KW-0472">Membrane</keyword>
<evidence type="ECO:0000313" key="3">
    <source>
        <dbReference type="Proteomes" id="UP000837857"/>
    </source>
</evidence>
<protein>
    <submittedName>
        <fullName evidence="2">Uncharacterized protein</fullName>
    </submittedName>
</protein>
<gene>
    <name evidence="2" type="ORF">IPOD504_LOCUS6305</name>
</gene>
<organism evidence="2 3">
    <name type="scientific">Iphiclides podalirius</name>
    <name type="common">scarce swallowtail</name>
    <dbReference type="NCBI Taxonomy" id="110791"/>
    <lineage>
        <taxon>Eukaryota</taxon>
        <taxon>Metazoa</taxon>
        <taxon>Ecdysozoa</taxon>
        <taxon>Arthropoda</taxon>
        <taxon>Hexapoda</taxon>
        <taxon>Insecta</taxon>
        <taxon>Pterygota</taxon>
        <taxon>Neoptera</taxon>
        <taxon>Endopterygota</taxon>
        <taxon>Lepidoptera</taxon>
        <taxon>Glossata</taxon>
        <taxon>Ditrysia</taxon>
        <taxon>Papilionoidea</taxon>
        <taxon>Papilionidae</taxon>
        <taxon>Papilioninae</taxon>
        <taxon>Iphiclides</taxon>
    </lineage>
</organism>
<reference evidence="2" key="1">
    <citation type="submission" date="2022-03" db="EMBL/GenBank/DDBJ databases">
        <authorList>
            <person name="Martin H S."/>
        </authorList>
    </citation>
    <scope>NUCLEOTIDE SEQUENCE</scope>
</reference>
<accession>A0ABN8I4J7</accession>
<keyword evidence="1" id="KW-0812">Transmembrane</keyword>
<evidence type="ECO:0000313" key="2">
    <source>
        <dbReference type="EMBL" id="CAH2048707.1"/>
    </source>
</evidence>
<sequence>MGLIQSVICGVVLCFERVVSWTCCALVLMTIMVLVILFTLYGISLGYHYGQKELAKYLGSSDESKKSETGAEALSEPVVRLVAVNRSQGEQVTDVMSGHAYQTRAITQSVFLESSATPIIVLESERPNQQFELTPHERELARKLIGRFRRARRNNSTIVQILNLGGSDKRFTSETNTKDAT</sequence>
<dbReference type="Proteomes" id="UP000837857">
    <property type="component" value="Chromosome 18"/>
</dbReference>
<feature type="non-terminal residue" evidence="2">
    <location>
        <position position="181"/>
    </location>
</feature>
<keyword evidence="1" id="KW-1133">Transmembrane helix</keyword>
<name>A0ABN8I4J7_9NEOP</name>
<feature type="transmembrane region" description="Helical" evidence="1">
    <location>
        <begin position="30"/>
        <end position="50"/>
    </location>
</feature>
<evidence type="ECO:0000256" key="1">
    <source>
        <dbReference type="SAM" id="Phobius"/>
    </source>
</evidence>